<keyword evidence="2" id="KW-1185">Reference proteome</keyword>
<dbReference type="Proteomes" id="UP001486207">
    <property type="component" value="Unassembled WGS sequence"/>
</dbReference>
<protein>
    <recommendedName>
        <fullName evidence="3">Transposase</fullName>
    </recommendedName>
</protein>
<gene>
    <name evidence="1" type="ORF">ABT384_18275</name>
</gene>
<accession>A0ABV1XSY2</accession>
<organism evidence="1 2">
    <name type="scientific">Streptomyces lanatus</name>
    <dbReference type="NCBI Taxonomy" id="66900"/>
    <lineage>
        <taxon>Bacteria</taxon>
        <taxon>Bacillati</taxon>
        <taxon>Actinomycetota</taxon>
        <taxon>Actinomycetes</taxon>
        <taxon>Kitasatosporales</taxon>
        <taxon>Streptomycetaceae</taxon>
        <taxon>Streptomyces</taxon>
    </lineage>
</organism>
<evidence type="ECO:0000313" key="1">
    <source>
        <dbReference type="EMBL" id="MER7374583.1"/>
    </source>
</evidence>
<name>A0ABV1XSY2_9ACTN</name>
<evidence type="ECO:0000313" key="2">
    <source>
        <dbReference type="Proteomes" id="UP001486207"/>
    </source>
</evidence>
<reference evidence="1 2" key="1">
    <citation type="submission" date="2024-06" db="EMBL/GenBank/DDBJ databases">
        <title>The Natural Products Discovery Center: Release of the First 8490 Sequenced Strains for Exploring Actinobacteria Biosynthetic Diversity.</title>
        <authorList>
            <person name="Kalkreuter E."/>
            <person name="Kautsar S.A."/>
            <person name="Yang D."/>
            <person name="Bader C.D."/>
            <person name="Teijaro C.N."/>
            <person name="Fluegel L."/>
            <person name="Davis C.M."/>
            <person name="Simpson J.R."/>
            <person name="Lauterbach L."/>
            <person name="Steele A.D."/>
            <person name="Gui C."/>
            <person name="Meng S."/>
            <person name="Li G."/>
            <person name="Viehrig K."/>
            <person name="Ye F."/>
            <person name="Su P."/>
            <person name="Kiefer A.F."/>
            <person name="Nichols A."/>
            <person name="Cepeda A.J."/>
            <person name="Yan W."/>
            <person name="Fan B."/>
            <person name="Jiang Y."/>
            <person name="Adhikari A."/>
            <person name="Zheng C.-J."/>
            <person name="Schuster L."/>
            <person name="Cowan T.M."/>
            <person name="Smanski M.J."/>
            <person name="Chevrette M.G."/>
            <person name="De Carvalho L.P.S."/>
            <person name="Shen B."/>
        </authorList>
    </citation>
    <scope>NUCLEOTIDE SEQUENCE [LARGE SCALE GENOMIC DNA]</scope>
    <source>
        <strain evidence="1 2">NPDC000155</strain>
    </source>
</reference>
<comment type="caution">
    <text evidence="1">The sequence shown here is derived from an EMBL/GenBank/DDBJ whole genome shotgun (WGS) entry which is preliminary data.</text>
</comment>
<dbReference type="EMBL" id="JBEPFB010000007">
    <property type="protein sequence ID" value="MER7374583.1"/>
    <property type="molecule type" value="Genomic_DNA"/>
</dbReference>
<proteinExistence type="predicted"/>
<dbReference type="RefSeq" id="WP_190071386.1">
    <property type="nucleotide sequence ID" value="NZ_BNBM01000007.1"/>
</dbReference>
<evidence type="ECO:0008006" key="3">
    <source>
        <dbReference type="Google" id="ProtNLM"/>
    </source>
</evidence>
<sequence length="114" mass="13104">MHGERTPAEQALGRSYTTVDRVGFNITRLTVEHHADRTATLTFGLTVQRPDHPDETWVVTLPWDDKSFVDVLTSPAPHPDRLRQLVHIVHALLEEWWDTKGRNRKSAKMGRQIS</sequence>